<feature type="transmembrane region" description="Helical" evidence="1">
    <location>
        <begin position="168"/>
        <end position="188"/>
    </location>
</feature>
<evidence type="ECO:0000313" key="2">
    <source>
        <dbReference type="EMBL" id="VIO70544.1"/>
    </source>
</evidence>
<organism evidence="2 3">
    <name type="scientific">Bradyrhizobium ivorense</name>
    <dbReference type="NCBI Taxonomy" id="2511166"/>
    <lineage>
        <taxon>Bacteria</taxon>
        <taxon>Pseudomonadati</taxon>
        <taxon>Pseudomonadota</taxon>
        <taxon>Alphaproteobacteria</taxon>
        <taxon>Hyphomicrobiales</taxon>
        <taxon>Nitrobacteraceae</taxon>
        <taxon>Bradyrhizobium</taxon>
    </lineage>
</organism>
<reference evidence="2" key="1">
    <citation type="submission" date="2019-02" db="EMBL/GenBank/DDBJ databases">
        <authorList>
            <person name="Pothier F.J."/>
        </authorList>
    </citation>
    <scope>NUCLEOTIDE SEQUENCE</scope>
    <source>
        <strain evidence="2">CI-1B</strain>
    </source>
</reference>
<evidence type="ECO:0000256" key="1">
    <source>
        <dbReference type="SAM" id="Phobius"/>
    </source>
</evidence>
<dbReference type="RefSeq" id="WP_139486147.1">
    <property type="nucleotide sequence ID" value="NZ_CAADFB020000041.1"/>
</dbReference>
<sequence length="214" mass="22861">MTAAARSQVLKAGNIKWLVMLAMLDAGVIFLFVAPGLVQADTFTALRASLAPVLPVAVLILNGLISHETKARLVYWKLTNPLPGSEAFTRHAPADARIDMAALKRNVGVLPTDPADQNAKWYKLYRRVSGDPAVVEAHRLYLLYRDMAAISIMLVPLVPAALFHAGSSGMACAAASALFAVQYLLCAISARHSGIRLVTNVLAIHATRKVAAAP</sequence>
<keyword evidence="3" id="KW-1185">Reference proteome</keyword>
<dbReference type="Proteomes" id="UP000328092">
    <property type="component" value="Unassembled WGS sequence"/>
</dbReference>
<feature type="transmembrane region" description="Helical" evidence="1">
    <location>
        <begin position="142"/>
        <end position="162"/>
    </location>
</feature>
<keyword evidence="1" id="KW-1133">Transmembrane helix</keyword>
<accession>A0A508T9J7</accession>
<dbReference type="EMBL" id="CAADFC020000011">
    <property type="protein sequence ID" value="VIO70544.1"/>
    <property type="molecule type" value="Genomic_DNA"/>
</dbReference>
<comment type="caution">
    <text evidence="2">The sequence shown here is derived from an EMBL/GenBank/DDBJ whole genome shotgun (WGS) entry which is preliminary data.</text>
</comment>
<gene>
    <name evidence="2" type="ORF">CI1B_31980</name>
</gene>
<dbReference type="AlphaFoldDB" id="A0A508T9J7"/>
<evidence type="ECO:0000313" key="3">
    <source>
        <dbReference type="Proteomes" id="UP000328092"/>
    </source>
</evidence>
<name>A0A508T9J7_9BRAD</name>
<keyword evidence="1" id="KW-0812">Transmembrane</keyword>
<protein>
    <submittedName>
        <fullName evidence="2">Uncharacterized protein</fullName>
    </submittedName>
</protein>
<keyword evidence="1" id="KW-0472">Membrane</keyword>
<feature type="transmembrane region" description="Helical" evidence="1">
    <location>
        <begin position="17"/>
        <end position="38"/>
    </location>
</feature>
<dbReference type="OrthoDB" id="511803at2"/>
<proteinExistence type="predicted"/>
<feature type="transmembrane region" description="Helical" evidence="1">
    <location>
        <begin position="44"/>
        <end position="65"/>
    </location>
</feature>